<sequence>MDPIIGANQKRNAFWKRIRAHYNDECDGPDATQGDMTSMARPMETKRAKVAQANKKKLETIQKALEKLMLDQEKAMKESRAKFDKINQEFDHLRVIAINTYEIANPVYRLHDQKRQKEIIDRFNASLAAEEKQKKAAIVTKDSD</sequence>
<keyword evidence="1" id="KW-0175">Coiled coil</keyword>
<name>A0ABP9Y789_9FUNG</name>
<dbReference type="Proteomes" id="UP001476247">
    <property type="component" value="Unassembled WGS sequence"/>
</dbReference>
<evidence type="ECO:0000256" key="1">
    <source>
        <dbReference type="SAM" id="Coils"/>
    </source>
</evidence>
<accession>A0ABP9Y789</accession>
<organism evidence="2 3">
    <name type="scientific">Helicostylum pulchrum</name>
    <dbReference type="NCBI Taxonomy" id="562976"/>
    <lineage>
        <taxon>Eukaryota</taxon>
        <taxon>Fungi</taxon>
        <taxon>Fungi incertae sedis</taxon>
        <taxon>Mucoromycota</taxon>
        <taxon>Mucoromycotina</taxon>
        <taxon>Mucoromycetes</taxon>
        <taxon>Mucorales</taxon>
        <taxon>Mucorineae</taxon>
        <taxon>Mucoraceae</taxon>
        <taxon>Helicostylum</taxon>
    </lineage>
</organism>
<proteinExistence type="predicted"/>
<reference evidence="2 3" key="1">
    <citation type="submission" date="2024-04" db="EMBL/GenBank/DDBJ databases">
        <title>genome sequences of Mucor flavus KT1a and Helicostylum pulchrum KT1b strains isolation_sourced from the surface of a dry-aged beef.</title>
        <authorList>
            <person name="Toyotome T."/>
            <person name="Hosono M."/>
            <person name="Torimaru M."/>
            <person name="Fukuda K."/>
            <person name="Mikami N."/>
        </authorList>
    </citation>
    <scope>NUCLEOTIDE SEQUENCE [LARGE SCALE GENOMIC DNA]</scope>
    <source>
        <strain evidence="2 3">KT1b</strain>
    </source>
</reference>
<evidence type="ECO:0000313" key="3">
    <source>
        <dbReference type="Proteomes" id="UP001476247"/>
    </source>
</evidence>
<gene>
    <name evidence="2" type="ORF">HPULCUR_008055</name>
</gene>
<protein>
    <recommendedName>
        <fullName evidence="4">No apical meristem-associated C-terminal domain-containing protein</fullName>
    </recommendedName>
</protein>
<comment type="caution">
    <text evidence="2">The sequence shown here is derived from an EMBL/GenBank/DDBJ whole genome shotgun (WGS) entry which is preliminary data.</text>
</comment>
<evidence type="ECO:0008006" key="4">
    <source>
        <dbReference type="Google" id="ProtNLM"/>
    </source>
</evidence>
<keyword evidence="3" id="KW-1185">Reference proteome</keyword>
<feature type="coiled-coil region" evidence="1">
    <location>
        <begin position="48"/>
        <end position="89"/>
    </location>
</feature>
<dbReference type="EMBL" id="BAABUJ010000023">
    <property type="protein sequence ID" value="GAA5802585.1"/>
    <property type="molecule type" value="Genomic_DNA"/>
</dbReference>
<evidence type="ECO:0000313" key="2">
    <source>
        <dbReference type="EMBL" id="GAA5802585.1"/>
    </source>
</evidence>